<dbReference type="InterPro" id="IPR006674">
    <property type="entry name" value="HD_domain"/>
</dbReference>
<dbReference type="PANTHER" id="PTHR11373:SF4">
    <property type="entry name" value="DEOXYNUCLEOSIDE TRIPHOSPHATE TRIPHOSPHOHYDROLASE SAMHD1"/>
    <property type="match status" value="1"/>
</dbReference>
<dbReference type="Pfam" id="PF01966">
    <property type="entry name" value="HD"/>
    <property type="match status" value="1"/>
</dbReference>
<protein>
    <submittedName>
        <fullName evidence="3">HD-domain/PDEase-like protein</fullName>
    </submittedName>
</protein>
<reference evidence="3 4" key="1">
    <citation type="journal article" date="2015" name="Biotechnol. Biofuels">
        <title>Enhanced degradation of softwood versus hardwood by the white-rot fungus Pycnoporus coccineus.</title>
        <authorList>
            <person name="Couturier M."/>
            <person name="Navarro D."/>
            <person name="Chevret D."/>
            <person name="Henrissat B."/>
            <person name="Piumi F."/>
            <person name="Ruiz-Duenas F.J."/>
            <person name="Martinez A.T."/>
            <person name="Grigoriev I.V."/>
            <person name="Riley R."/>
            <person name="Lipzen A."/>
            <person name="Berrin J.G."/>
            <person name="Master E.R."/>
            <person name="Rosso M.N."/>
        </authorList>
    </citation>
    <scope>NUCLEOTIDE SEQUENCE [LARGE SCALE GENOMIC DNA]</scope>
    <source>
        <strain evidence="3 4">BRFM310</strain>
    </source>
</reference>
<dbReference type="PANTHER" id="PTHR11373">
    <property type="entry name" value="DEOXYNUCLEOSIDE TRIPHOSPHATE TRIPHOSPHOHYDROLASE"/>
    <property type="match status" value="1"/>
</dbReference>
<dbReference type="Gene3D" id="1.10.3210.10">
    <property type="entry name" value="Hypothetical protein af1432"/>
    <property type="match status" value="1"/>
</dbReference>
<dbReference type="SMART" id="SM00471">
    <property type="entry name" value="HDc"/>
    <property type="match status" value="1"/>
</dbReference>
<dbReference type="Gene3D" id="3.30.70.2760">
    <property type="match status" value="1"/>
</dbReference>
<dbReference type="STRING" id="1353009.A0A1Y2IMV8"/>
<dbReference type="InterPro" id="IPR003607">
    <property type="entry name" value="HD/PDEase_dom"/>
</dbReference>
<feature type="region of interest" description="Disordered" evidence="1">
    <location>
        <begin position="504"/>
        <end position="538"/>
    </location>
</feature>
<keyword evidence="4" id="KW-1185">Reference proteome</keyword>
<dbReference type="SUPFAM" id="SSF109604">
    <property type="entry name" value="HD-domain/PDEase-like"/>
    <property type="match status" value="1"/>
</dbReference>
<evidence type="ECO:0000256" key="1">
    <source>
        <dbReference type="SAM" id="MobiDB-lite"/>
    </source>
</evidence>
<feature type="compositionally biased region" description="Low complexity" evidence="1">
    <location>
        <begin position="615"/>
        <end position="629"/>
    </location>
</feature>
<dbReference type="GO" id="GO:0008832">
    <property type="term" value="F:dGTPase activity"/>
    <property type="evidence" value="ECO:0007669"/>
    <property type="project" value="TreeGrafter"/>
</dbReference>
<proteinExistence type="predicted"/>
<dbReference type="CDD" id="cd00077">
    <property type="entry name" value="HDc"/>
    <property type="match status" value="1"/>
</dbReference>
<organism evidence="3 4">
    <name type="scientific">Trametes coccinea (strain BRFM310)</name>
    <name type="common">Pycnoporus coccineus</name>
    <dbReference type="NCBI Taxonomy" id="1353009"/>
    <lineage>
        <taxon>Eukaryota</taxon>
        <taxon>Fungi</taxon>
        <taxon>Dikarya</taxon>
        <taxon>Basidiomycota</taxon>
        <taxon>Agaricomycotina</taxon>
        <taxon>Agaricomycetes</taxon>
        <taxon>Polyporales</taxon>
        <taxon>Polyporaceae</taxon>
        <taxon>Trametes</taxon>
    </lineage>
</organism>
<dbReference type="GO" id="GO:0005634">
    <property type="term" value="C:nucleus"/>
    <property type="evidence" value="ECO:0007669"/>
    <property type="project" value="TreeGrafter"/>
</dbReference>
<evidence type="ECO:0000313" key="4">
    <source>
        <dbReference type="Proteomes" id="UP000193067"/>
    </source>
</evidence>
<dbReference type="InterPro" id="IPR050135">
    <property type="entry name" value="dGTPase-like"/>
</dbReference>
<evidence type="ECO:0000259" key="2">
    <source>
        <dbReference type="SMART" id="SM00471"/>
    </source>
</evidence>
<evidence type="ECO:0000313" key="3">
    <source>
        <dbReference type="EMBL" id="OSD01974.1"/>
    </source>
</evidence>
<dbReference type="Proteomes" id="UP000193067">
    <property type="component" value="Unassembled WGS sequence"/>
</dbReference>
<dbReference type="EMBL" id="KZ084108">
    <property type="protein sequence ID" value="OSD01974.1"/>
    <property type="molecule type" value="Genomic_DNA"/>
</dbReference>
<feature type="domain" description="HD/PDEase" evidence="2">
    <location>
        <begin position="72"/>
        <end position="219"/>
    </location>
</feature>
<feature type="compositionally biased region" description="Basic and acidic residues" evidence="1">
    <location>
        <begin position="637"/>
        <end position="665"/>
    </location>
</feature>
<accession>A0A1Y2IMV8</accession>
<dbReference type="GO" id="GO:0006203">
    <property type="term" value="P:dGTP catabolic process"/>
    <property type="evidence" value="ECO:0007669"/>
    <property type="project" value="TreeGrafter"/>
</dbReference>
<name>A0A1Y2IMV8_TRAC3</name>
<dbReference type="OrthoDB" id="9991235at2759"/>
<feature type="region of interest" description="Disordered" evidence="1">
    <location>
        <begin position="585"/>
        <end position="673"/>
    </location>
</feature>
<sequence length="673" mass="75138">MASHTRRMLLELDDRWTDEKIEGSTSVRRFKDSIHDYLPFGPTICAIIDTPQFQRLRNIKQLGTSYYVWPGASHNRFEHCLGVAYLAQTLAIHLKESQPSLGITQRDVQCVTIAGLCHDLGHGPWSHVWDSMFIPSILPEKKWCHEDASRLMFDALLEENELYLAPEDAAFVKALIMGDMSMTMKPEKPYLFQIVANKKNGLDVDKFDYIARDSHAIDQKSNLSLTRLIYSSRVIDDEICYDIKDALQIFELCHTRMSLHKRIYTHKTAKAIEYMIVDALTKAEPVMHIARRLEDPKEYLYLTDYIQIEIEASKDPRLAEAQAILHRVRVRDLYSSVDFKVFPWHCKSKLKEVFTPESVVNGFKRLYQQSKQRDASAELKELFKDVGEDDATALGPEHVIIDLTAMHHGMQDSNPLDFVKFYSKHNPNKGIPANPDDVSVTLPSAFGEVKLRVYTRESRFFGLVQLGYREVLRNFQIPSPPRSRELTEPLEEDETGALDLPLELEPEPVDPLTPPAETPSASSSFGPLGSKRGRAGGPFGRAVSMGMGALGTRPRAPVGRSKSAMVDRAGAAVVRAVDNQFTTVAPTFKPRSPTRTTKGVKRGREEEGAGGEAEGSGVVRAETAATVVVSGGGGGTDGEKGREGELDLDLDHDFEGGGKDLEDRGRKRSKLGV</sequence>
<gene>
    <name evidence="3" type="ORF">PYCCODRAFT_1391044</name>
</gene>
<dbReference type="AlphaFoldDB" id="A0A1Y2IMV8"/>